<evidence type="ECO:0000313" key="6">
    <source>
        <dbReference type="Proteomes" id="UP000569329"/>
    </source>
</evidence>
<name>A0A839E4G1_9PSEU</name>
<dbReference type="Gene3D" id="3.40.190.10">
    <property type="entry name" value="Periplasmic binding protein-like II"/>
    <property type="match status" value="2"/>
</dbReference>
<gene>
    <name evidence="5" type="ORF">FHX42_004084</name>
</gene>
<proteinExistence type="inferred from homology"/>
<evidence type="ECO:0000259" key="4">
    <source>
        <dbReference type="Pfam" id="PF09084"/>
    </source>
</evidence>
<feature type="domain" description="SsuA/THI5-like" evidence="4">
    <location>
        <begin position="65"/>
        <end position="270"/>
    </location>
</feature>
<comment type="caution">
    <text evidence="5">The sequence shown here is derived from an EMBL/GenBank/DDBJ whole genome shotgun (WGS) entry which is preliminary data.</text>
</comment>
<dbReference type="InterPro" id="IPR015168">
    <property type="entry name" value="SsuA/THI5"/>
</dbReference>
<protein>
    <submittedName>
        <fullName evidence="5">NitT/TauT family transport system substrate-binding protein</fullName>
    </submittedName>
</protein>
<evidence type="ECO:0000313" key="5">
    <source>
        <dbReference type="EMBL" id="MBA8826705.1"/>
    </source>
</evidence>
<dbReference type="Proteomes" id="UP000569329">
    <property type="component" value="Unassembled WGS sequence"/>
</dbReference>
<dbReference type="AlphaFoldDB" id="A0A839E4G1"/>
<reference evidence="5 6" key="1">
    <citation type="submission" date="2020-07" db="EMBL/GenBank/DDBJ databases">
        <title>Sequencing the genomes of 1000 actinobacteria strains.</title>
        <authorList>
            <person name="Klenk H.-P."/>
        </authorList>
    </citation>
    <scope>NUCLEOTIDE SEQUENCE [LARGE SCALE GENOMIC DNA]</scope>
    <source>
        <strain evidence="5 6">DSM 45975</strain>
    </source>
</reference>
<evidence type="ECO:0000256" key="3">
    <source>
        <dbReference type="ARBA" id="ARBA00022729"/>
    </source>
</evidence>
<keyword evidence="3" id="KW-0732">Signal</keyword>
<dbReference type="Pfam" id="PF09084">
    <property type="entry name" value="NMT1"/>
    <property type="match status" value="1"/>
</dbReference>
<dbReference type="RefSeq" id="WP_182545912.1">
    <property type="nucleotide sequence ID" value="NZ_JACGWZ010000006.1"/>
</dbReference>
<organism evidence="5 6">
    <name type="scientific">Halosaccharopolyspora lacisalsi</name>
    <dbReference type="NCBI Taxonomy" id="1000566"/>
    <lineage>
        <taxon>Bacteria</taxon>
        <taxon>Bacillati</taxon>
        <taxon>Actinomycetota</taxon>
        <taxon>Actinomycetes</taxon>
        <taxon>Pseudonocardiales</taxon>
        <taxon>Pseudonocardiaceae</taxon>
        <taxon>Halosaccharopolyspora</taxon>
    </lineage>
</organism>
<comment type="similarity">
    <text evidence="2">Belongs to the bacterial solute-binding protein SsuA/TauA family.</text>
</comment>
<evidence type="ECO:0000256" key="1">
    <source>
        <dbReference type="ARBA" id="ARBA00004418"/>
    </source>
</evidence>
<dbReference type="SUPFAM" id="SSF53850">
    <property type="entry name" value="Periplasmic binding protein-like II"/>
    <property type="match status" value="1"/>
</dbReference>
<sequence>MVRRPTRAGHAPGPANARRAPAVLVALCLFLLSGCGPLGEVKGDSGGSTAPEPTTIDVGIMPSVDVAPLHLAMREGYFERAGLRVEPRTISGGADGIPLLNNGSLDITFSNWVTFFRAQQREGVELRAVSDGYQADTGTLLLMHMPGGPVSSPSDLAGEKIAVNTRSNITELTTSVTLKTHGLQPSDVEFVVMDFSEMPAALQRGDVAAAAMIEPFASRANRLGAETLADTAKGPTTGMPIAGYASTRQWVERHRDAAARFQRVMARAQAEVGKDRGKVEDLLPQYTEIDPSTAALVNIGSYPTTLDASRLERVVELMRSHGVLPSGDVDVESMLFEAPPKK</sequence>
<dbReference type="GO" id="GO:0042597">
    <property type="term" value="C:periplasmic space"/>
    <property type="evidence" value="ECO:0007669"/>
    <property type="project" value="UniProtKB-SubCell"/>
</dbReference>
<evidence type="ECO:0000256" key="2">
    <source>
        <dbReference type="ARBA" id="ARBA00010742"/>
    </source>
</evidence>
<dbReference type="EMBL" id="JACGWZ010000006">
    <property type="protein sequence ID" value="MBA8826705.1"/>
    <property type="molecule type" value="Genomic_DNA"/>
</dbReference>
<keyword evidence="6" id="KW-1185">Reference proteome</keyword>
<dbReference type="PANTHER" id="PTHR30024:SF47">
    <property type="entry name" value="TAURINE-BINDING PERIPLASMIC PROTEIN"/>
    <property type="match status" value="1"/>
</dbReference>
<dbReference type="PANTHER" id="PTHR30024">
    <property type="entry name" value="ALIPHATIC SULFONATES-BINDING PROTEIN-RELATED"/>
    <property type="match status" value="1"/>
</dbReference>
<dbReference type="PROSITE" id="PS51257">
    <property type="entry name" value="PROKAR_LIPOPROTEIN"/>
    <property type="match status" value="1"/>
</dbReference>
<accession>A0A839E4G1</accession>
<comment type="subcellular location">
    <subcellularLocation>
        <location evidence="1">Periplasm</location>
    </subcellularLocation>
</comment>